<accession>W9KV46</accession>
<organism evidence="1">
    <name type="scientific">Fusarium oxysporum Fo47</name>
    <dbReference type="NCBI Taxonomy" id="660027"/>
    <lineage>
        <taxon>Eukaryota</taxon>
        <taxon>Fungi</taxon>
        <taxon>Dikarya</taxon>
        <taxon>Ascomycota</taxon>
        <taxon>Pezizomycotina</taxon>
        <taxon>Sordariomycetes</taxon>
        <taxon>Hypocreomycetidae</taxon>
        <taxon>Hypocreales</taxon>
        <taxon>Nectriaceae</taxon>
        <taxon>Fusarium</taxon>
        <taxon>Fusarium oxysporum species complex</taxon>
    </lineage>
</organism>
<reference evidence="1" key="1">
    <citation type="submission" date="2011-06" db="EMBL/GenBank/DDBJ databases">
        <title>The Genome Sequence of Fusarium oxysporum Fo47.</title>
        <authorList>
            <consortium name="The Broad Institute Genome Sequencing Platform"/>
            <person name="Ma L.-J."/>
            <person name="Gale L.R."/>
            <person name="Schwartz D.C."/>
            <person name="Zhou S."/>
            <person name="Corby-Kistler H."/>
            <person name="Young S.K."/>
            <person name="Zeng Q."/>
            <person name="Gargeya S."/>
            <person name="Fitzgerald M."/>
            <person name="Haas B."/>
            <person name="Abouelleil A."/>
            <person name="Alvarado L."/>
            <person name="Arachchi H.M."/>
            <person name="Berlin A."/>
            <person name="Brown A."/>
            <person name="Chapman S.B."/>
            <person name="Chen Z."/>
            <person name="Dunbar C."/>
            <person name="Freedman E."/>
            <person name="Gearin G."/>
            <person name="Gellesch M."/>
            <person name="Goldberg J."/>
            <person name="Griggs A."/>
            <person name="Gujja S."/>
            <person name="Heiman D."/>
            <person name="Howarth C."/>
            <person name="Larson L."/>
            <person name="Lui A."/>
            <person name="MacDonald P.J.P."/>
            <person name="Mehta T."/>
            <person name="Montmayeur A."/>
            <person name="Murphy C."/>
            <person name="Neiman D."/>
            <person name="Pearson M."/>
            <person name="Priest M."/>
            <person name="Roberts A."/>
            <person name="Saif S."/>
            <person name="Shea T."/>
            <person name="Shenoy N."/>
            <person name="Sisk P."/>
            <person name="Stolte C."/>
            <person name="Sykes S."/>
            <person name="Wortman J."/>
            <person name="Nusbaum C."/>
            <person name="Birren B."/>
        </authorList>
    </citation>
    <scope>NUCLEOTIDE SEQUENCE [LARGE SCALE GENOMIC DNA]</scope>
    <source>
        <strain evidence="1">Fo47</strain>
    </source>
</reference>
<gene>
    <name evidence="1" type="ORF">FOZG_02743</name>
</gene>
<proteinExistence type="predicted"/>
<protein>
    <submittedName>
        <fullName evidence="1">Uncharacterized protein</fullName>
    </submittedName>
</protein>
<dbReference type="Proteomes" id="UP000030766">
    <property type="component" value="Unassembled WGS sequence"/>
</dbReference>
<reference evidence="1" key="2">
    <citation type="submission" date="2012-06" db="EMBL/GenBank/DDBJ databases">
        <title>Annotation of the Genome Sequence of Fusarium oxysporum Fo47.</title>
        <authorList>
            <consortium name="The Broad Institute Genomics Platform"/>
            <person name="Ma L.-J."/>
            <person name="Corby-Kistler H."/>
            <person name="Broz K."/>
            <person name="Gale L.R."/>
            <person name="Jonkers W."/>
            <person name="O'Donnell K."/>
            <person name="Ploetz R."/>
            <person name="Steinberg C."/>
            <person name="Schwartz D.C."/>
            <person name="VanEtten H."/>
            <person name="Zhou S."/>
            <person name="Young S.K."/>
            <person name="Zeng Q."/>
            <person name="Gargeya S."/>
            <person name="Fitzgerald M."/>
            <person name="Abouelleil A."/>
            <person name="Alvarado L."/>
            <person name="Chapman S.B."/>
            <person name="Gainer-Dewar J."/>
            <person name="Goldberg J."/>
            <person name="Griggs A."/>
            <person name="Gujja S."/>
            <person name="Hansen M."/>
            <person name="Howarth C."/>
            <person name="Imamovic A."/>
            <person name="Ireland A."/>
            <person name="Larimer J."/>
            <person name="McCowan C."/>
            <person name="Murphy C."/>
            <person name="Pearson M."/>
            <person name="Poon T.W."/>
            <person name="Priest M."/>
            <person name="Roberts A."/>
            <person name="Saif S."/>
            <person name="Shea T."/>
            <person name="Sykes S."/>
            <person name="Wortman J."/>
            <person name="Nusbaum C."/>
            <person name="Birren B."/>
        </authorList>
    </citation>
    <scope>NUCLEOTIDE SEQUENCE</scope>
    <source>
        <strain evidence="1">Fo47</strain>
    </source>
</reference>
<dbReference type="HOGENOM" id="CLU_3242160_0_0_1"/>
<dbReference type="EMBL" id="JH717897">
    <property type="protein sequence ID" value="EWZ46644.1"/>
    <property type="molecule type" value="Genomic_DNA"/>
</dbReference>
<evidence type="ECO:0000313" key="1">
    <source>
        <dbReference type="EMBL" id="EWZ46644.1"/>
    </source>
</evidence>
<dbReference type="AlphaFoldDB" id="W9KV46"/>
<sequence length="43" mass="5257">MQLMNSRVGVVEEWLVRNRYPLHHIEHILFMELLDVMNVQRIP</sequence>
<name>W9KV46_FUSOX</name>
<dbReference type="VEuPathDB" id="FungiDB:FOZG_02743"/>